<dbReference type="RefSeq" id="WP_229466504.1">
    <property type="nucleotide sequence ID" value="NZ_BMWW01000007.1"/>
</dbReference>
<name>A0AA87YFG4_9BURK</name>
<reference evidence="3" key="1">
    <citation type="journal article" date="2014" name="Int. J. Syst. Evol. Microbiol.">
        <title>Complete genome sequence of Corynebacterium casei LMG S-19264T (=DSM 44701T), isolated from a smear-ripened cheese.</title>
        <authorList>
            <consortium name="US DOE Joint Genome Institute (JGI-PGF)"/>
            <person name="Walter F."/>
            <person name="Albersmeier A."/>
            <person name="Kalinowski J."/>
            <person name="Ruckert C."/>
        </authorList>
    </citation>
    <scope>NUCLEOTIDE SEQUENCE</scope>
    <source>
        <strain evidence="3">KCTC 12344</strain>
    </source>
</reference>
<dbReference type="Gene3D" id="3.55.50.70">
    <property type="match status" value="1"/>
</dbReference>
<dbReference type="InterPro" id="IPR018927">
    <property type="entry name" value="Pilus_synth_Q_C"/>
</dbReference>
<sequence length="200" mass="20541">MYFTTACPGTGPFAMQPASGGAAPLRCRAAAIVLLVALATVAVPRQAGAVNSLLPPEGPAAPPRVAVEAPKGDTAARSKARKSNRRKAAVEKATIVTTSAAVAASPVAAPAPAAGNDRWDIVVADRTLNAALARWAAAAGWQLLWELPVDYAVQAQTTVPGKFEDAVTVVVNSMEGAEIPMKAIFYSGNKVLRIMAKGAQ</sequence>
<evidence type="ECO:0000259" key="2">
    <source>
        <dbReference type="Pfam" id="PF10671"/>
    </source>
</evidence>
<accession>A0AA87YFG4</accession>
<dbReference type="EMBL" id="BMWW01000007">
    <property type="protein sequence ID" value="GGZ01541.1"/>
    <property type="molecule type" value="Genomic_DNA"/>
</dbReference>
<comment type="caution">
    <text evidence="3">The sequence shown here is derived from an EMBL/GenBank/DDBJ whole genome shotgun (WGS) entry which is preliminary data.</text>
</comment>
<protein>
    <recommendedName>
        <fullName evidence="2">Toxin co-regulated pilus biosynthesis protein Q C-terminal domain-containing protein</fullName>
    </recommendedName>
</protein>
<evidence type="ECO:0000256" key="1">
    <source>
        <dbReference type="SAM" id="MobiDB-lite"/>
    </source>
</evidence>
<reference evidence="3" key="2">
    <citation type="submission" date="2022-12" db="EMBL/GenBank/DDBJ databases">
        <authorList>
            <person name="Sun Q."/>
            <person name="Kim S."/>
        </authorList>
    </citation>
    <scope>NUCLEOTIDE SEQUENCE</scope>
    <source>
        <strain evidence="3">KCTC 12344</strain>
    </source>
</reference>
<gene>
    <name evidence="3" type="ORF">GCM10007388_39060</name>
</gene>
<dbReference type="Proteomes" id="UP000619512">
    <property type="component" value="Unassembled WGS sequence"/>
</dbReference>
<dbReference type="Pfam" id="PF10671">
    <property type="entry name" value="TcpQ"/>
    <property type="match status" value="1"/>
</dbReference>
<evidence type="ECO:0000313" key="3">
    <source>
        <dbReference type="EMBL" id="GGZ01541.1"/>
    </source>
</evidence>
<organism evidence="3 4">
    <name type="scientific">Pseudoduganella plicata</name>
    <dbReference type="NCBI Taxonomy" id="321984"/>
    <lineage>
        <taxon>Bacteria</taxon>
        <taxon>Pseudomonadati</taxon>
        <taxon>Pseudomonadota</taxon>
        <taxon>Betaproteobacteria</taxon>
        <taxon>Burkholderiales</taxon>
        <taxon>Oxalobacteraceae</taxon>
        <taxon>Telluria group</taxon>
        <taxon>Pseudoduganella</taxon>
    </lineage>
</organism>
<evidence type="ECO:0000313" key="4">
    <source>
        <dbReference type="Proteomes" id="UP000619512"/>
    </source>
</evidence>
<dbReference type="AlphaFoldDB" id="A0AA87YFG4"/>
<proteinExistence type="predicted"/>
<feature type="domain" description="Toxin co-regulated pilus biosynthesis protein Q C-terminal" evidence="2">
    <location>
        <begin position="118"/>
        <end position="196"/>
    </location>
</feature>
<feature type="region of interest" description="Disordered" evidence="1">
    <location>
        <begin position="53"/>
        <end position="84"/>
    </location>
</feature>